<reference evidence="2" key="1">
    <citation type="submission" date="2025-08" db="UniProtKB">
        <authorList>
            <consortium name="RefSeq"/>
        </authorList>
    </citation>
    <scope>IDENTIFICATION</scope>
    <source>
        <tissue evidence="2">Whole body</tissue>
    </source>
</reference>
<dbReference type="Proteomes" id="UP000694924">
    <property type="component" value="Unplaced"/>
</dbReference>
<gene>
    <name evidence="2" type="primary">LOC107071412</name>
</gene>
<keyword evidence="1" id="KW-1185">Reference proteome</keyword>
<protein>
    <submittedName>
        <fullName evidence="2">Uncharacterized protein LOC107071412</fullName>
    </submittedName>
</protein>
<proteinExistence type="predicted"/>
<evidence type="ECO:0000313" key="2">
    <source>
        <dbReference type="RefSeq" id="XP_015185882.1"/>
    </source>
</evidence>
<dbReference type="RefSeq" id="XP_015185882.1">
    <property type="nucleotide sequence ID" value="XM_015330396.1"/>
</dbReference>
<accession>A0ABM1J095</accession>
<name>A0ABM1J095_POLDO</name>
<organism evidence="1 2">
    <name type="scientific">Polistes dominula</name>
    <name type="common">European paper wasp</name>
    <name type="synonym">Vespa dominula</name>
    <dbReference type="NCBI Taxonomy" id="743375"/>
    <lineage>
        <taxon>Eukaryota</taxon>
        <taxon>Metazoa</taxon>
        <taxon>Ecdysozoa</taxon>
        <taxon>Arthropoda</taxon>
        <taxon>Hexapoda</taxon>
        <taxon>Insecta</taxon>
        <taxon>Pterygota</taxon>
        <taxon>Neoptera</taxon>
        <taxon>Endopterygota</taxon>
        <taxon>Hymenoptera</taxon>
        <taxon>Apocrita</taxon>
        <taxon>Aculeata</taxon>
        <taxon>Vespoidea</taxon>
        <taxon>Vespidae</taxon>
        <taxon>Polistinae</taxon>
        <taxon>Polistini</taxon>
        <taxon>Polistes</taxon>
    </lineage>
</organism>
<sequence length="180" mass="20747">MSIPTESVCLASTMIELFDPENTEILYWLNDFEFLLKLLNIPRDKAIECLLNLMETSAFLSIQQKVAPADPYNLSYEELINHLEELFGCYQGETAGDYRFELRDQYIGESVLEYKNALIELSRRGSFFLRDDSSILLRLIPGLIDKDITILLDCIIGLTLDQAMSIASKEEWNKMTHYSE</sequence>
<dbReference type="GeneID" id="107071412"/>
<evidence type="ECO:0000313" key="1">
    <source>
        <dbReference type="Proteomes" id="UP000694924"/>
    </source>
</evidence>